<evidence type="ECO:0000256" key="1">
    <source>
        <dbReference type="ARBA" id="ARBA00009437"/>
    </source>
</evidence>
<dbReference type="Pfam" id="PF03466">
    <property type="entry name" value="LysR_substrate"/>
    <property type="match status" value="1"/>
</dbReference>
<dbReference type="SUPFAM" id="SSF46785">
    <property type="entry name" value="Winged helix' DNA-binding domain"/>
    <property type="match status" value="1"/>
</dbReference>
<dbReference type="InterPro" id="IPR000847">
    <property type="entry name" value="LysR_HTH_N"/>
</dbReference>
<dbReference type="Pfam" id="PF00126">
    <property type="entry name" value="HTH_1"/>
    <property type="match status" value="1"/>
</dbReference>
<feature type="domain" description="HTH lysR-type" evidence="5">
    <location>
        <begin position="9"/>
        <end position="66"/>
    </location>
</feature>
<dbReference type="SUPFAM" id="SSF53850">
    <property type="entry name" value="Periplasmic binding protein-like II"/>
    <property type="match status" value="1"/>
</dbReference>
<keyword evidence="2" id="KW-0805">Transcription regulation</keyword>
<sequence>MNQPSKFSPSIRQLRAFRAVFHLGKLSAAAEQLSLTQSAVSVLIRQLEEGLGTRLFDRTTRSLRSTQAAMEAISVAERVLRDVDSLGAGLRDLGQLRRGRVSLAITPTLGEILLPAVVRRFGKLHPEIRVVVDDCAPDQFVSRIVGEHVDLGLGAPERAAADVDTERIMGDTLALVCRKDDPLAARTRLRWSNLDGVPVITVRPGYGIRQMIDGAAAHAGVMLDVANEVTFFSTALWMTEAGAGPSIMPTAYARASRHKDLIVKRLHEPLVSRDLSLVTKRGRSLSPSAEALAVVIRSELGSA</sequence>
<reference evidence="6" key="1">
    <citation type="submission" date="2023-06" db="EMBL/GenBank/DDBJ databases">
        <authorList>
            <person name="Jiang Y."/>
            <person name="Liu Q."/>
        </authorList>
    </citation>
    <scope>NUCLEOTIDE SEQUENCE</scope>
    <source>
        <strain evidence="6">CGMCC 1.12090</strain>
    </source>
</reference>
<gene>
    <name evidence="6" type="ORF">Q2T77_14140</name>
</gene>
<protein>
    <submittedName>
        <fullName evidence="6">LysR family transcriptional regulator</fullName>
    </submittedName>
</protein>
<organism evidence="6 7">
    <name type="scientific">Variovorax ginsengisoli</name>
    <dbReference type="NCBI Taxonomy" id="363844"/>
    <lineage>
        <taxon>Bacteria</taxon>
        <taxon>Pseudomonadati</taxon>
        <taxon>Pseudomonadota</taxon>
        <taxon>Betaproteobacteria</taxon>
        <taxon>Burkholderiales</taxon>
        <taxon>Comamonadaceae</taxon>
        <taxon>Variovorax</taxon>
    </lineage>
</organism>
<dbReference type="PANTHER" id="PTHR30419:SF8">
    <property type="entry name" value="NITROGEN ASSIMILATION TRANSCRIPTIONAL ACTIVATOR-RELATED"/>
    <property type="match status" value="1"/>
</dbReference>
<comment type="similarity">
    <text evidence="1">Belongs to the LysR transcriptional regulatory family.</text>
</comment>
<comment type="caution">
    <text evidence="6">The sequence shown here is derived from an EMBL/GenBank/DDBJ whole genome shotgun (WGS) entry which is preliminary data.</text>
</comment>
<evidence type="ECO:0000256" key="4">
    <source>
        <dbReference type="ARBA" id="ARBA00023163"/>
    </source>
</evidence>
<dbReference type="InterPro" id="IPR050950">
    <property type="entry name" value="HTH-type_LysR_regulators"/>
</dbReference>
<dbReference type="Gene3D" id="3.40.190.290">
    <property type="match status" value="1"/>
</dbReference>
<evidence type="ECO:0000313" key="6">
    <source>
        <dbReference type="EMBL" id="MDO1533433.1"/>
    </source>
</evidence>
<evidence type="ECO:0000313" key="7">
    <source>
        <dbReference type="Proteomes" id="UP001169027"/>
    </source>
</evidence>
<dbReference type="Gene3D" id="1.10.10.10">
    <property type="entry name" value="Winged helix-like DNA-binding domain superfamily/Winged helix DNA-binding domain"/>
    <property type="match status" value="1"/>
</dbReference>
<dbReference type="PROSITE" id="PS50931">
    <property type="entry name" value="HTH_LYSR"/>
    <property type="match status" value="1"/>
</dbReference>
<evidence type="ECO:0000256" key="3">
    <source>
        <dbReference type="ARBA" id="ARBA00023125"/>
    </source>
</evidence>
<dbReference type="EMBL" id="JAUKVY010000009">
    <property type="protein sequence ID" value="MDO1533433.1"/>
    <property type="molecule type" value="Genomic_DNA"/>
</dbReference>
<dbReference type="RefSeq" id="WP_301810020.1">
    <property type="nucleotide sequence ID" value="NZ_JAUJZH010000009.1"/>
</dbReference>
<dbReference type="PANTHER" id="PTHR30419">
    <property type="entry name" value="HTH-TYPE TRANSCRIPTIONAL REGULATOR YBHD"/>
    <property type="match status" value="1"/>
</dbReference>
<keyword evidence="7" id="KW-1185">Reference proteome</keyword>
<dbReference type="PRINTS" id="PR00039">
    <property type="entry name" value="HTHLYSR"/>
</dbReference>
<accession>A0ABT8S4L2</accession>
<name>A0ABT8S4L2_9BURK</name>
<dbReference type="CDD" id="cd08440">
    <property type="entry name" value="PBP2_LTTR_like_4"/>
    <property type="match status" value="1"/>
</dbReference>
<keyword evidence="4" id="KW-0804">Transcription</keyword>
<dbReference type="InterPro" id="IPR036388">
    <property type="entry name" value="WH-like_DNA-bd_sf"/>
</dbReference>
<evidence type="ECO:0000256" key="2">
    <source>
        <dbReference type="ARBA" id="ARBA00023015"/>
    </source>
</evidence>
<proteinExistence type="inferred from homology"/>
<dbReference type="InterPro" id="IPR036390">
    <property type="entry name" value="WH_DNA-bd_sf"/>
</dbReference>
<dbReference type="InterPro" id="IPR005119">
    <property type="entry name" value="LysR_subst-bd"/>
</dbReference>
<evidence type="ECO:0000259" key="5">
    <source>
        <dbReference type="PROSITE" id="PS50931"/>
    </source>
</evidence>
<dbReference type="Proteomes" id="UP001169027">
    <property type="component" value="Unassembled WGS sequence"/>
</dbReference>
<keyword evidence="3" id="KW-0238">DNA-binding</keyword>